<comment type="subcellular location">
    <subcellularLocation>
        <location evidence="1 13">Cytoplasm</location>
    </subcellularLocation>
</comment>
<dbReference type="InParanoid" id="C7RB44"/>
<reference evidence="14 15" key="1">
    <citation type="journal article" date="2009" name="Stand. Genomic Sci.">
        <title>Complete genome sequence of Kangiella koreensis type strain (SW-125).</title>
        <authorList>
            <person name="Han C."/>
            <person name="Sikorski J."/>
            <person name="Lapidus A."/>
            <person name="Nolan M."/>
            <person name="Glavina Del Rio T."/>
            <person name="Tice H."/>
            <person name="Cheng J.F."/>
            <person name="Lucas S."/>
            <person name="Chen F."/>
            <person name="Copeland A."/>
            <person name="Ivanova N."/>
            <person name="Mavromatis K."/>
            <person name="Ovchinnikova G."/>
            <person name="Pati A."/>
            <person name="Bruce D."/>
            <person name="Goodwin L."/>
            <person name="Pitluck S."/>
            <person name="Chen A."/>
            <person name="Palaniappan K."/>
            <person name="Land M."/>
            <person name="Hauser L."/>
            <person name="Chang Y.J."/>
            <person name="Jeffries C.D."/>
            <person name="Chain P."/>
            <person name="Saunders E."/>
            <person name="Brettin T."/>
            <person name="Goker M."/>
            <person name="Tindall B.J."/>
            <person name="Bristow J."/>
            <person name="Eisen J.A."/>
            <person name="Markowitz V."/>
            <person name="Hugenholtz P."/>
            <person name="Kyrpides N.C."/>
            <person name="Klenk H.P."/>
            <person name="Detter J.C."/>
        </authorList>
    </citation>
    <scope>NUCLEOTIDE SEQUENCE [LARGE SCALE GENOMIC DNA]</scope>
    <source>
        <strain evidence="15">DSM 16069 / KCTC 12182 / SW-125</strain>
    </source>
</reference>
<evidence type="ECO:0000256" key="7">
    <source>
        <dbReference type="ARBA" id="ARBA00022785"/>
    </source>
</evidence>
<comment type="catalytic activity">
    <reaction evidence="8 13">
        <text>7-aminomethyl-7-carbaguanosine(34) in tRNA + S-adenosyl-L-methionine = epoxyqueuosine(34) in tRNA + adenine + L-methionine + 2 H(+)</text>
        <dbReference type="Rhea" id="RHEA:32155"/>
        <dbReference type="Rhea" id="RHEA-COMP:10342"/>
        <dbReference type="Rhea" id="RHEA-COMP:18582"/>
        <dbReference type="ChEBI" id="CHEBI:15378"/>
        <dbReference type="ChEBI" id="CHEBI:16708"/>
        <dbReference type="ChEBI" id="CHEBI:57844"/>
        <dbReference type="ChEBI" id="CHEBI:59789"/>
        <dbReference type="ChEBI" id="CHEBI:82833"/>
        <dbReference type="ChEBI" id="CHEBI:194443"/>
        <dbReference type="EC" id="2.4.99.17"/>
    </reaction>
</comment>
<dbReference type="EMBL" id="CP001707">
    <property type="protein sequence ID" value="ACV26486.1"/>
    <property type="molecule type" value="Genomic_DNA"/>
</dbReference>
<keyword evidence="6 13" id="KW-0949">S-adenosyl-L-methionine</keyword>
<dbReference type="GO" id="GO:0005737">
    <property type="term" value="C:cytoplasm"/>
    <property type="evidence" value="ECO:0007669"/>
    <property type="project" value="UniProtKB-SubCell"/>
</dbReference>
<dbReference type="FunCoup" id="C7RB44">
    <property type="interactions" value="437"/>
</dbReference>
<evidence type="ECO:0000256" key="1">
    <source>
        <dbReference type="ARBA" id="ARBA00004496"/>
    </source>
</evidence>
<comment type="function">
    <text evidence="13">Transfers and isomerizes the ribose moiety from AdoMet to the 7-aminomethyl group of 7-deazaguanine (preQ1-tRNA) to give epoxyqueuosine (oQ-tRNA).</text>
</comment>
<dbReference type="UniPathway" id="UPA00392"/>
<dbReference type="InterPro" id="IPR036100">
    <property type="entry name" value="QueA_sf"/>
</dbReference>
<dbReference type="NCBIfam" id="TIGR00113">
    <property type="entry name" value="queA"/>
    <property type="match status" value="1"/>
</dbReference>
<dbReference type="NCBIfam" id="NF001140">
    <property type="entry name" value="PRK00147.1"/>
    <property type="match status" value="1"/>
</dbReference>
<dbReference type="PANTHER" id="PTHR30307:SF0">
    <property type="entry name" value="S-ADENOSYLMETHIONINE:TRNA RIBOSYLTRANSFERASE-ISOMERASE"/>
    <property type="match status" value="1"/>
</dbReference>
<dbReference type="Gene3D" id="3.40.1780.10">
    <property type="entry name" value="QueA-like"/>
    <property type="match status" value="1"/>
</dbReference>
<dbReference type="Pfam" id="PF02547">
    <property type="entry name" value="Queuosine_synth"/>
    <property type="match status" value="1"/>
</dbReference>
<protein>
    <recommendedName>
        <fullName evidence="11 13">S-adenosylmethionine:tRNA ribosyltransferase-isomerase</fullName>
        <ecNumber evidence="10 13">2.4.99.17</ecNumber>
    </recommendedName>
    <alternativeName>
        <fullName evidence="12 13">Queuosine biosynthesis protein QueA</fullName>
    </alternativeName>
</protein>
<dbReference type="HAMAP" id="MF_00113">
    <property type="entry name" value="QueA"/>
    <property type="match status" value="1"/>
</dbReference>
<dbReference type="FunFam" id="3.40.1780.10:FF:000001">
    <property type="entry name" value="S-adenosylmethionine:tRNA ribosyltransferase-isomerase"/>
    <property type="match status" value="1"/>
</dbReference>
<evidence type="ECO:0000256" key="4">
    <source>
        <dbReference type="ARBA" id="ARBA00022490"/>
    </source>
</evidence>
<dbReference type="RefSeq" id="WP_012801000.1">
    <property type="nucleotide sequence ID" value="NC_013166.1"/>
</dbReference>
<dbReference type="InterPro" id="IPR003699">
    <property type="entry name" value="QueA"/>
</dbReference>
<evidence type="ECO:0000256" key="3">
    <source>
        <dbReference type="ARBA" id="ARBA00011245"/>
    </source>
</evidence>
<dbReference type="InterPro" id="IPR042119">
    <property type="entry name" value="QueA_dom2"/>
</dbReference>
<evidence type="ECO:0000256" key="6">
    <source>
        <dbReference type="ARBA" id="ARBA00022691"/>
    </source>
</evidence>
<accession>C7RB44</accession>
<dbReference type="PANTHER" id="PTHR30307">
    <property type="entry name" value="S-ADENOSYLMETHIONINE:TRNA RIBOSYLTRANSFERASE-ISOMERASE"/>
    <property type="match status" value="1"/>
</dbReference>
<organism evidence="14 15">
    <name type="scientific">Kangiella koreensis (strain DSM 16069 / JCM 12317 / KCTC 12182 / SW-125)</name>
    <dbReference type="NCBI Taxonomy" id="523791"/>
    <lineage>
        <taxon>Bacteria</taxon>
        <taxon>Pseudomonadati</taxon>
        <taxon>Pseudomonadota</taxon>
        <taxon>Gammaproteobacteria</taxon>
        <taxon>Kangiellales</taxon>
        <taxon>Kangiellaceae</taxon>
        <taxon>Kangiella</taxon>
    </lineage>
</organism>
<dbReference type="Gene3D" id="2.40.10.240">
    <property type="entry name" value="QueA-like"/>
    <property type="match status" value="1"/>
</dbReference>
<comment type="similarity">
    <text evidence="9 13">Belongs to the QueA family.</text>
</comment>
<name>C7RB44_KANKD</name>
<comment type="subunit">
    <text evidence="3 13">Monomer.</text>
</comment>
<keyword evidence="15" id="KW-1185">Reference proteome</keyword>
<dbReference type="GO" id="GO:0051075">
    <property type="term" value="F:S-adenosylmethionine:tRNA ribosyltransferase-isomerase activity"/>
    <property type="evidence" value="ECO:0007669"/>
    <property type="project" value="UniProtKB-EC"/>
</dbReference>
<dbReference type="eggNOG" id="COG0809">
    <property type="taxonomic scope" value="Bacteria"/>
</dbReference>
<comment type="pathway">
    <text evidence="2 13">tRNA modification; tRNA-queuosine biosynthesis.</text>
</comment>
<keyword evidence="14" id="KW-0413">Isomerase</keyword>
<evidence type="ECO:0000256" key="5">
    <source>
        <dbReference type="ARBA" id="ARBA00022679"/>
    </source>
</evidence>
<evidence type="ECO:0000256" key="2">
    <source>
        <dbReference type="ARBA" id="ARBA00004691"/>
    </source>
</evidence>
<dbReference type="STRING" id="523791.Kkor_1067"/>
<evidence type="ECO:0000313" key="14">
    <source>
        <dbReference type="EMBL" id="ACV26486.1"/>
    </source>
</evidence>
<dbReference type="Proteomes" id="UP000001231">
    <property type="component" value="Chromosome"/>
</dbReference>
<evidence type="ECO:0000313" key="15">
    <source>
        <dbReference type="Proteomes" id="UP000001231"/>
    </source>
</evidence>
<dbReference type="AlphaFoldDB" id="C7RB44"/>
<dbReference type="SUPFAM" id="SSF111337">
    <property type="entry name" value="QueA-like"/>
    <property type="match status" value="1"/>
</dbReference>
<keyword evidence="7 13" id="KW-0671">Queuosine biosynthesis</keyword>
<dbReference type="OrthoDB" id="9805933at2"/>
<evidence type="ECO:0000256" key="13">
    <source>
        <dbReference type="HAMAP-Rule" id="MF_00113"/>
    </source>
</evidence>
<proteinExistence type="inferred from homology"/>
<keyword evidence="4 13" id="KW-0963">Cytoplasm</keyword>
<dbReference type="KEGG" id="kko:Kkor_1067"/>
<gene>
    <name evidence="13" type="primary">queA</name>
    <name evidence="14" type="ordered locus">Kkor_1067</name>
</gene>
<evidence type="ECO:0000256" key="8">
    <source>
        <dbReference type="ARBA" id="ARBA00052751"/>
    </source>
</evidence>
<dbReference type="InterPro" id="IPR042118">
    <property type="entry name" value="QueA_dom1"/>
</dbReference>
<dbReference type="HOGENOM" id="CLU_039110_1_0_6"/>
<evidence type="ECO:0000256" key="9">
    <source>
        <dbReference type="ARBA" id="ARBA00061210"/>
    </source>
</evidence>
<evidence type="ECO:0000256" key="10">
    <source>
        <dbReference type="ARBA" id="ARBA00066503"/>
    </source>
</evidence>
<sequence>MRLEDFHFDLPDELIARYPTEQRSASRLLCLDGQSGAVEHKHFYELVDLLNPNDLLVFNDTRVIPARLFGQKVTGGKLEILIERLDSDVEAIAHVRSNRTPKPGSEFVLENGFKVLITGRKEALFALQLQEGDWQTVMTAVGHMPLPPYIDRADELSDKERYQTVYSKVDGAVAAPTAGLHFDDALLEKIGNKGIDSTFVTLHVGAGTFSPVRVENITEHKMHSEWFEVSQEVCDKVNAARAKGGRVIAVGTTSVRCLESASANGYIQPHMGETDIFIYPGYQFRSVDALITNFHLPESTLMMLVSAFAGKDHIMNAYNEAVKEAYRFFSYGDSMFIHQINTESRLVETSGTAGSDSLRETHDAI</sequence>
<keyword evidence="5 13" id="KW-0808">Transferase</keyword>
<dbReference type="GO" id="GO:0008616">
    <property type="term" value="P:tRNA queuosine(34) biosynthetic process"/>
    <property type="evidence" value="ECO:0007669"/>
    <property type="project" value="UniProtKB-UniRule"/>
</dbReference>
<evidence type="ECO:0000256" key="12">
    <source>
        <dbReference type="ARBA" id="ARBA00076160"/>
    </source>
</evidence>
<dbReference type="EC" id="2.4.99.17" evidence="10 13"/>
<evidence type="ECO:0000256" key="11">
    <source>
        <dbReference type="ARBA" id="ARBA00069325"/>
    </source>
</evidence>